<gene>
    <name evidence="3" type="ORF">FA09DRAFT_118389</name>
</gene>
<organism evidence="3 4">
    <name type="scientific">Tilletiopsis washingtonensis</name>
    <dbReference type="NCBI Taxonomy" id="58919"/>
    <lineage>
        <taxon>Eukaryota</taxon>
        <taxon>Fungi</taxon>
        <taxon>Dikarya</taxon>
        <taxon>Basidiomycota</taxon>
        <taxon>Ustilaginomycotina</taxon>
        <taxon>Exobasidiomycetes</taxon>
        <taxon>Entylomatales</taxon>
        <taxon>Entylomatales incertae sedis</taxon>
        <taxon>Tilletiopsis</taxon>
    </lineage>
</organism>
<accession>A0A316ZII7</accession>
<name>A0A316ZII7_9BASI</name>
<evidence type="ECO:0000256" key="1">
    <source>
        <dbReference type="SAM" id="MobiDB-lite"/>
    </source>
</evidence>
<feature type="compositionally biased region" description="Low complexity" evidence="1">
    <location>
        <begin position="16"/>
        <end position="33"/>
    </location>
</feature>
<feature type="region of interest" description="Disordered" evidence="1">
    <location>
        <begin position="68"/>
        <end position="90"/>
    </location>
</feature>
<evidence type="ECO:0000313" key="3">
    <source>
        <dbReference type="EMBL" id="PWO00899.1"/>
    </source>
</evidence>
<proteinExistence type="predicted"/>
<reference evidence="3 4" key="1">
    <citation type="journal article" date="2018" name="Mol. Biol. Evol.">
        <title>Broad Genomic Sampling Reveals a Smut Pathogenic Ancestry of the Fungal Clade Ustilaginomycotina.</title>
        <authorList>
            <person name="Kijpornyongpan T."/>
            <person name="Mondo S.J."/>
            <person name="Barry K."/>
            <person name="Sandor L."/>
            <person name="Lee J."/>
            <person name="Lipzen A."/>
            <person name="Pangilinan J."/>
            <person name="LaButti K."/>
            <person name="Hainaut M."/>
            <person name="Henrissat B."/>
            <person name="Grigoriev I.V."/>
            <person name="Spatafora J.W."/>
            <person name="Aime M.C."/>
        </authorList>
    </citation>
    <scope>NUCLEOTIDE SEQUENCE [LARGE SCALE GENOMIC DNA]</scope>
    <source>
        <strain evidence="3 4">MCA 4186</strain>
    </source>
</reference>
<dbReference type="AlphaFoldDB" id="A0A316ZII7"/>
<dbReference type="EMBL" id="KZ819284">
    <property type="protein sequence ID" value="PWO00899.1"/>
    <property type="molecule type" value="Genomic_DNA"/>
</dbReference>
<dbReference type="RefSeq" id="XP_025601177.1">
    <property type="nucleotide sequence ID" value="XM_025739025.1"/>
</dbReference>
<keyword evidence="2" id="KW-1133">Transmembrane helix</keyword>
<keyword evidence="2" id="KW-0472">Membrane</keyword>
<dbReference type="Proteomes" id="UP000245946">
    <property type="component" value="Unassembled WGS sequence"/>
</dbReference>
<dbReference type="OrthoDB" id="3366645at2759"/>
<evidence type="ECO:0000256" key="2">
    <source>
        <dbReference type="SAM" id="Phobius"/>
    </source>
</evidence>
<keyword evidence="2" id="KW-0812">Transmembrane</keyword>
<sequence length="206" mass="21524">MSLMSPFTASEPRFVPSASGGASQAAPGSSSQISPPPASRAYHPRRSLAHRPSLLGLGIDAPGFDDVELDAPAPASSAARTKYDFEAPGESYDEEHTGLMRGSDVELGAAASQTTLPLYAAPRRDSGASRGAEQRLARGQALGFEPVTPREKMWMWTSVALVVVLTLVAVGECSAGKQMRATGSRACVPAISLDWIDWPGDGIGEA</sequence>
<feature type="region of interest" description="Disordered" evidence="1">
    <location>
        <begin position="1"/>
        <end position="47"/>
    </location>
</feature>
<evidence type="ECO:0000313" key="4">
    <source>
        <dbReference type="Proteomes" id="UP000245946"/>
    </source>
</evidence>
<keyword evidence="4" id="KW-1185">Reference proteome</keyword>
<protein>
    <submittedName>
        <fullName evidence="3">Uncharacterized protein</fullName>
    </submittedName>
</protein>
<dbReference type="GeneID" id="37266571"/>
<feature type="transmembrane region" description="Helical" evidence="2">
    <location>
        <begin position="153"/>
        <end position="170"/>
    </location>
</feature>